<dbReference type="Proteomes" id="UP000430272">
    <property type="component" value="Unassembled WGS sequence"/>
</dbReference>
<accession>A0A844YB91</accession>
<dbReference type="EMBL" id="WTYD01000004">
    <property type="protein sequence ID" value="MXO55106.1"/>
    <property type="molecule type" value="Genomic_DNA"/>
</dbReference>
<name>A0A844YB91_9SPHN</name>
<organism evidence="1 2">
    <name type="scientific">Qipengyuania pelagi</name>
    <dbReference type="NCBI Taxonomy" id="994320"/>
    <lineage>
        <taxon>Bacteria</taxon>
        <taxon>Pseudomonadati</taxon>
        <taxon>Pseudomonadota</taxon>
        <taxon>Alphaproteobacteria</taxon>
        <taxon>Sphingomonadales</taxon>
        <taxon>Erythrobacteraceae</taxon>
        <taxon>Qipengyuania</taxon>
    </lineage>
</organism>
<keyword evidence="2" id="KW-1185">Reference proteome</keyword>
<comment type="caution">
    <text evidence="1">The sequence shown here is derived from an EMBL/GenBank/DDBJ whole genome shotgun (WGS) entry which is preliminary data.</text>
</comment>
<reference evidence="1 2" key="1">
    <citation type="submission" date="2019-12" db="EMBL/GenBank/DDBJ databases">
        <title>Genomic-based taxomic classification of the family Erythrobacteraceae.</title>
        <authorList>
            <person name="Xu L."/>
        </authorList>
    </citation>
    <scope>NUCLEOTIDE SEQUENCE [LARGE SCALE GENOMIC DNA]</scope>
    <source>
        <strain evidence="1 2">JCM 17468</strain>
    </source>
</reference>
<evidence type="ECO:0000313" key="2">
    <source>
        <dbReference type="Proteomes" id="UP000430272"/>
    </source>
</evidence>
<gene>
    <name evidence="1" type="ORF">GRI47_13965</name>
</gene>
<dbReference type="AlphaFoldDB" id="A0A844YB91"/>
<proteinExistence type="predicted"/>
<sequence>MTTADQIPELPSIDRPNVLSGLMTKRSEIAGLVEGLQDRLREALINLDHIDQTILLFDPEADLTEVKAKPLPPRHVAFKGQVTRSILHMLRTTGDALDSKAITLRLMAERELNAADVRLLKTIQKRVGAALRNLRDRELLVSRQGEKGLLLWSLRATNAE</sequence>
<dbReference type="RefSeq" id="WP_344871244.1">
    <property type="nucleotide sequence ID" value="NZ_BAABDV010000004.1"/>
</dbReference>
<protein>
    <submittedName>
        <fullName evidence="1">Uncharacterized protein</fullName>
    </submittedName>
</protein>
<evidence type="ECO:0000313" key="1">
    <source>
        <dbReference type="EMBL" id="MXO55106.1"/>
    </source>
</evidence>